<gene>
    <name evidence="9" type="ORF">SYYSPA8_11445</name>
</gene>
<accession>A0ABQ5NX11</accession>
<evidence type="ECO:0000313" key="9">
    <source>
        <dbReference type="EMBL" id="GLF94908.1"/>
    </source>
</evidence>
<keyword evidence="3" id="KW-0731">Sigma factor</keyword>
<protein>
    <submittedName>
        <fullName evidence="9">RNA polymerase subunit sigma-24</fullName>
    </submittedName>
</protein>
<dbReference type="RefSeq" id="WP_323446998.1">
    <property type="nucleotide sequence ID" value="NZ_BSBI01000004.1"/>
</dbReference>
<dbReference type="SUPFAM" id="SSF88946">
    <property type="entry name" value="Sigma2 domain of RNA polymerase sigma factors"/>
    <property type="match status" value="1"/>
</dbReference>
<dbReference type="Gene3D" id="1.10.1740.10">
    <property type="match status" value="1"/>
</dbReference>
<dbReference type="InterPro" id="IPR007627">
    <property type="entry name" value="RNA_pol_sigma70_r2"/>
</dbReference>
<dbReference type="InterPro" id="IPR013324">
    <property type="entry name" value="RNA_pol_sigma_r3/r4-like"/>
</dbReference>
<dbReference type="EMBL" id="BSBI01000004">
    <property type="protein sequence ID" value="GLF94908.1"/>
    <property type="molecule type" value="Genomic_DNA"/>
</dbReference>
<evidence type="ECO:0000256" key="4">
    <source>
        <dbReference type="ARBA" id="ARBA00023163"/>
    </source>
</evidence>
<dbReference type="InterPro" id="IPR013249">
    <property type="entry name" value="RNA_pol_sigma70_r4_t2"/>
</dbReference>
<feature type="domain" description="RNA polymerase sigma-70 region 2" evidence="6">
    <location>
        <begin position="41"/>
        <end position="100"/>
    </location>
</feature>
<evidence type="ECO:0000256" key="2">
    <source>
        <dbReference type="ARBA" id="ARBA00023015"/>
    </source>
</evidence>
<dbReference type="Pfam" id="PF04542">
    <property type="entry name" value="Sigma70_r2"/>
    <property type="match status" value="1"/>
</dbReference>
<feature type="domain" description="RNA polymerase sigma factor 70 region 4 type 2" evidence="7">
    <location>
        <begin position="161"/>
        <end position="210"/>
    </location>
</feature>
<keyword evidence="4" id="KW-0804">Transcription</keyword>
<sequence>MTDTTGPADPTGPTEPADPTGPTAPTGRDAVAAVWRIESARIVGALARYTGDFALAEDLAQEALAEALVAWPRDGVPRHPAGWLLTVGRRRAIDTFRRRAALGERYAALAHGLGEGGIVTGAPPGSAAPDGYRNDREDRSGGDVLWDPDQIDDDVLALMFVSCHPVLSREARVALTLRVVGGLTSDEIANAFLVPTATVQARITRAKKTLAAARVPFAVPPPEERAERLGSVLSVLYLIFTEGSSASSGSRLIRFDLAGEAQRLARVLSRLTPDEPEVNGLLALLELTAARFPARTGPDGEPVLLEHQNRRRWDRAAIRRGRAALARAERSGRGLGAYGLQAAIAECHAVAPSVAATDWERIVLLYEALGRLAPSPVVDLNRAVALSMARGPAPALTIVDGLVASGALARSHLLPTVRGELLIRLGRTGEARAELERAVELCGNERERTVLERRLAALDRPARDPKET</sequence>
<evidence type="ECO:0000259" key="8">
    <source>
        <dbReference type="Pfam" id="PF20239"/>
    </source>
</evidence>
<reference evidence="9 10" key="1">
    <citation type="submission" date="2022-10" db="EMBL/GenBank/DDBJ databases">
        <title>Draft genome sequence of Streptomyces sp. YSPA8.</title>
        <authorList>
            <person name="Moriuchi R."/>
            <person name="Dohra H."/>
            <person name="Yamamura H."/>
            <person name="Kodani S."/>
        </authorList>
    </citation>
    <scope>NUCLEOTIDE SEQUENCE [LARGE SCALE GENOMIC DNA]</scope>
    <source>
        <strain evidence="9 10">YSPA8</strain>
    </source>
</reference>
<dbReference type="Gene3D" id="1.10.10.10">
    <property type="entry name" value="Winged helix-like DNA-binding domain superfamily/Winged helix DNA-binding domain"/>
    <property type="match status" value="1"/>
</dbReference>
<evidence type="ECO:0000256" key="3">
    <source>
        <dbReference type="ARBA" id="ARBA00023082"/>
    </source>
</evidence>
<comment type="similarity">
    <text evidence="1">Belongs to the sigma-70 factor family. ECF subfamily.</text>
</comment>
<proteinExistence type="inferred from homology"/>
<dbReference type="InterPro" id="IPR036388">
    <property type="entry name" value="WH-like_DNA-bd_sf"/>
</dbReference>
<dbReference type="InterPro" id="IPR046531">
    <property type="entry name" value="DUF6596"/>
</dbReference>
<dbReference type="SUPFAM" id="SSF88659">
    <property type="entry name" value="Sigma3 and sigma4 domains of RNA polymerase sigma factors"/>
    <property type="match status" value="1"/>
</dbReference>
<dbReference type="InterPro" id="IPR013325">
    <property type="entry name" value="RNA_pol_sigma_r2"/>
</dbReference>
<name>A0ABQ5NX11_9ACTN</name>
<dbReference type="Pfam" id="PF20239">
    <property type="entry name" value="DUF6596"/>
    <property type="match status" value="1"/>
</dbReference>
<evidence type="ECO:0000259" key="6">
    <source>
        <dbReference type="Pfam" id="PF04542"/>
    </source>
</evidence>
<dbReference type="PANTHER" id="PTHR47756">
    <property type="entry name" value="BLL6612 PROTEIN-RELATED"/>
    <property type="match status" value="1"/>
</dbReference>
<evidence type="ECO:0000259" key="7">
    <source>
        <dbReference type="Pfam" id="PF08281"/>
    </source>
</evidence>
<feature type="domain" description="DUF6596" evidence="8">
    <location>
        <begin position="228"/>
        <end position="328"/>
    </location>
</feature>
<feature type="region of interest" description="Disordered" evidence="5">
    <location>
        <begin position="1"/>
        <end position="27"/>
    </location>
</feature>
<dbReference type="Proteomes" id="UP001291653">
    <property type="component" value="Unassembled WGS sequence"/>
</dbReference>
<dbReference type="PANTHER" id="PTHR47756:SF2">
    <property type="entry name" value="BLL6612 PROTEIN"/>
    <property type="match status" value="1"/>
</dbReference>
<dbReference type="Pfam" id="PF08281">
    <property type="entry name" value="Sigma70_r4_2"/>
    <property type="match status" value="1"/>
</dbReference>
<organism evidence="9 10">
    <name type="scientific">Streptomyces yaizuensis</name>
    <dbReference type="NCBI Taxonomy" id="2989713"/>
    <lineage>
        <taxon>Bacteria</taxon>
        <taxon>Bacillati</taxon>
        <taxon>Actinomycetota</taxon>
        <taxon>Actinomycetes</taxon>
        <taxon>Kitasatosporales</taxon>
        <taxon>Streptomycetaceae</taxon>
        <taxon>Streptomyces</taxon>
    </lineage>
</organism>
<keyword evidence="10" id="KW-1185">Reference proteome</keyword>
<keyword evidence="2" id="KW-0805">Transcription regulation</keyword>
<evidence type="ECO:0000256" key="5">
    <source>
        <dbReference type="SAM" id="MobiDB-lite"/>
    </source>
</evidence>
<evidence type="ECO:0000256" key="1">
    <source>
        <dbReference type="ARBA" id="ARBA00010641"/>
    </source>
</evidence>
<evidence type="ECO:0000313" key="10">
    <source>
        <dbReference type="Proteomes" id="UP001291653"/>
    </source>
</evidence>
<comment type="caution">
    <text evidence="9">The sequence shown here is derived from an EMBL/GenBank/DDBJ whole genome shotgun (WGS) entry which is preliminary data.</text>
</comment>